<protein>
    <submittedName>
        <fullName evidence="1">DUF3809 domain-containing protein</fullName>
    </submittedName>
</protein>
<evidence type="ECO:0000313" key="1">
    <source>
        <dbReference type="EMBL" id="MFC3831784.1"/>
    </source>
</evidence>
<dbReference type="InterPro" id="IPR024219">
    <property type="entry name" value="DUF3809"/>
</dbReference>
<dbReference type="EMBL" id="JBHRZG010000002">
    <property type="protein sequence ID" value="MFC3831784.1"/>
    <property type="molecule type" value="Genomic_DNA"/>
</dbReference>
<sequence length="165" mass="17364">MVIESAQAFTLTFPGPSAGALAFVRSPAWALSRVEFLRHLRADDSGVRGELLVQLPVLGQADLPFHSRVVPTADGAALEPQPLSGERAWVEVQGSARAEDTGSVQTALDFSFMFRAHLAVPDGGGWGGDAFSKMVQAAARRTLERVARELPAGIAAAMADAPAAR</sequence>
<gene>
    <name evidence="1" type="ORF">ACFOSB_02765</name>
</gene>
<accession>A0ABV7Z422</accession>
<evidence type="ECO:0000313" key="2">
    <source>
        <dbReference type="Proteomes" id="UP001595803"/>
    </source>
</evidence>
<dbReference type="RefSeq" id="WP_322473852.1">
    <property type="nucleotide sequence ID" value="NZ_JBHRZG010000002.1"/>
</dbReference>
<reference evidence="2" key="1">
    <citation type="journal article" date="2019" name="Int. J. Syst. Evol. Microbiol.">
        <title>The Global Catalogue of Microorganisms (GCM) 10K type strain sequencing project: providing services to taxonomists for standard genome sequencing and annotation.</title>
        <authorList>
            <consortium name="The Broad Institute Genomics Platform"/>
            <consortium name="The Broad Institute Genome Sequencing Center for Infectious Disease"/>
            <person name="Wu L."/>
            <person name="Ma J."/>
        </authorList>
    </citation>
    <scope>NUCLEOTIDE SEQUENCE [LARGE SCALE GENOMIC DNA]</scope>
    <source>
        <strain evidence="2">CCTCC AB 2017081</strain>
    </source>
</reference>
<dbReference type="Gene3D" id="3.30.530.70">
    <property type="entry name" value="Uncharacterised protein PF12723, DUF3809"/>
    <property type="match status" value="1"/>
</dbReference>
<dbReference type="Pfam" id="PF12723">
    <property type="entry name" value="DUF3809"/>
    <property type="match status" value="1"/>
</dbReference>
<proteinExistence type="predicted"/>
<comment type="caution">
    <text evidence="1">The sequence shown here is derived from an EMBL/GenBank/DDBJ whole genome shotgun (WGS) entry which is preliminary data.</text>
</comment>
<name>A0ABV7Z422_9DEIO</name>
<keyword evidence="2" id="KW-1185">Reference proteome</keyword>
<dbReference type="Proteomes" id="UP001595803">
    <property type="component" value="Unassembled WGS sequence"/>
</dbReference>
<organism evidence="1 2">
    <name type="scientific">Deinococcus rufus</name>
    <dbReference type="NCBI Taxonomy" id="2136097"/>
    <lineage>
        <taxon>Bacteria</taxon>
        <taxon>Thermotogati</taxon>
        <taxon>Deinococcota</taxon>
        <taxon>Deinococci</taxon>
        <taxon>Deinococcales</taxon>
        <taxon>Deinococcaceae</taxon>
        <taxon>Deinococcus</taxon>
    </lineage>
</organism>